<feature type="compositionally biased region" description="Gly residues" evidence="1">
    <location>
        <begin position="182"/>
        <end position="198"/>
    </location>
</feature>
<evidence type="ECO:0000313" key="3">
    <source>
        <dbReference type="Proteomes" id="UP001303373"/>
    </source>
</evidence>
<dbReference type="Proteomes" id="UP001303373">
    <property type="component" value="Chromosome 7"/>
</dbReference>
<accession>A0AAQ3M8W3</accession>
<name>A0AAQ3M8W3_9PEZI</name>
<proteinExistence type="predicted"/>
<dbReference type="EMBL" id="CP138586">
    <property type="protein sequence ID" value="WPH02171.1"/>
    <property type="molecule type" value="Genomic_DNA"/>
</dbReference>
<sequence>MASKRLRTYHPYDRYAALCVGRDAGVIHDLPAYDVDSGGNTIVFMGEMRCRHVNTGIGLCGKSYAGTSNLRKHLRNLLLQPAPSAGSNADEEDAKRFYTEVMTAHDVVVAASAAIAATATTAAVTPRARRTAAAAVLSSPPASTTLVKRRGNLAARRATTAAEEEGSERYPSPSEDEEDASRGGGGGGSSAGGGGDGGARVVAEGR</sequence>
<dbReference type="AlphaFoldDB" id="A0AAQ3M8W3"/>
<gene>
    <name evidence="2" type="ORF">R9X50_00502600</name>
</gene>
<feature type="region of interest" description="Disordered" evidence="1">
    <location>
        <begin position="146"/>
        <end position="206"/>
    </location>
</feature>
<evidence type="ECO:0000256" key="1">
    <source>
        <dbReference type="SAM" id="MobiDB-lite"/>
    </source>
</evidence>
<organism evidence="2 3">
    <name type="scientific">Acrodontium crateriforme</name>
    <dbReference type="NCBI Taxonomy" id="150365"/>
    <lineage>
        <taxon>Eukaryota</taxon>
        <taxon>Fungi</taxon>
        <taxon>Dikarya</taxon>
        <taxon>Ascomycota</taxon>
        <taxon>Pezizomycotina</taxon>
        <taxon>Dothideomycetes</taxon>
        <taxon>Dothideomycetidae</taxon>
        <taxon>Mycosphaerellales</taxon>
        <taxon>Teratosphaeriaceae</taxon>
        <taxon>Acrodontium</taxon>
    </lineage>
</organism>
<reference evidence="2 3" key="1">
    <citation type="submission" date="2023-11" db="EMBL/GenBank/DDBJ databases">
        <title>An acidophilic fungus is an integral part of prey digestion in a carnivorous sundew plant.</title>
        <authorList>
            <person name="Tsai I.J."/>
        </authorList>
    </citation>
    <scope>NUCLEOTIDE SEQUENCE [LARGE SCALE GENOMIC DNA]</scope>
    <source>
        <strain evidence="2">169a</strain>
    </source>
</reference>
<protein>
    <submittedName>
        <fullName evidence="2">Uncharacterized protein</fullName>
    </submittedName>
</protein>
<evidence type="ECO:0000313" key="2">
    <source>
        <dbReference type="EMBL" id="WPH02171.1"/>
    </source>
</evidence>
<keyword evidence="3" id="KW-1185">Reference proteome</keyword>